<accession>A0A7H9ATA7</accession>
<dbReference type="Gene3D" id="3.40.630.30">
    <property type="match status" value="1"/>
</dbReference>
<keyword evidence="3" id="KW-1185">Reference proteome</keyword>
<evidence type="ECO:0000259" key="1">
    <source>
        <dbReference type="Pfam" id="PF13480"/>
    </source>
</evidence>
<dbReference type="Pfam" id="PF13480">
    <property type="entry name" value="Acetyltransf_6"/>
    <property type="match status" value="1"/>
</dbReference>
<evidence type="ECO:0000313" key="3">
    <source>
        <dbReference type="Proteomes" id="UP000509302"/>
    </source>
</evidence>
<dbReference type="EMBL" id="CP058595">
    <property type="protein sequence ID" value="QLG46680.1"/>
    <property type="molecule type" value="Genomic_DNA"/>
</dbReference>
<dbReference type="RefSeq" id="WP_179242959.1">
    <property type="nucleotide sequence ID" value="NZ_CP058595.1"/>
</dbReference>
<reference evidence="2 3" key="1">
    <citation type="journal article" date="2006" name="Int. J. Syst. Evol. Microbiol.">
        <title>Costertonia aggregata gen. nov., sp. nov., a mesophilic marine bacterium of the family Flavobacteriaceae, isolated from a mature biofilm.</title>
        <authorList>
            <person name="Kwon K.K."/>
            <person name="Lee Y.K."/>
            <person name="Lee H.K."/>
        </authorList>
    </citation>
    <scope>NUCLEOTIDE SEQUENCE [LARGE SCALE GENOMIC DNA]</scope>
    <source>
        <strain evidence="2 3">KCCM 42265</strain>
    </source>
</reference>
<dbReference type="InterPro" id="IPR016181">
    <property type="entry name" value="Acyl_CoA_acyltransferase"/>
</dbReference>
<dbReference type="KEGG" id="cagg:HYG79_15420"/>
<dbReference type="InterPro" id="IPR038740">
    <property type="entry name" value="BioF2-like_GNAT_dom"/>
</dbReference>
<organism evidence="2 3">
    <name type="scientific">Costertonia aggregata</name>
    <dbReference type="NCBI Taxonomy" id="343403"/>
    <lineage>
        <taxon>Bacteria</taxon>
        <taxon>Pseudomonadati</taxon>
        <taxon>Bacteroidota</taxon>
        <taxon>Flavobacteriia</taxon>
        <taxon>Flavobacteriales</taxon>
        <taxon>Flavobacteriaceae</taxon>
        <taxon>Costertonia</taxon>
    </lineage>
</organism>
<dbReference type="Proteomes" id="UP000509302">
    <property type="component" value="Chromosome"/>
</dbReference>
<evidence type="ECO:0000313" key="2">
    <source>
        <dbReference type="EMBL" id="QLG46680.1"/>
    </source>
</evidence>
<gene>
    <name evidence="2" type="ORF">HYG79_15420</name>
</gene>
<protein>
    <submittedName>
        <fullName evidence="2">GNAT family N-acetyltransferase</fullName>
    </submittedName>
</protein>
<name>A0A7H9ATA7_9FLAO</name>
<proteinExistence type="predicted"/>
<dbReference type="SUPFAM" id="SSF55729">
    <property type="entry name" value="Acyl-CoA N-acyltransferases (Nat)"/>
    <property type="match status" value="1"/>
</dbReference>
<keyword evidence="2" id="KW-0808">Transferase</keyword>
<sequence>MGFLKNIELNFTEDFFEKLDTPYFYNSVINKTTSKQKYLNVCNDVIKENKDNIYLVHFIPPFLELSLNTQPAVYSRFSFNHFVGLLCNLTDCTNADDYMVKQFGSKGRRNILARLRRLETCFDIKYKMFDGNIGKDECKGLMEKFRLMIVNRFAQRGIKHGNIDYWDFYQDSAYDMIINKKASLFVVYNSNVPIAISIGYMYENIFESAISSYEIDYAKFGLGNIVVLKKIEWCFENGFTIFNMRWGDYKYKRDWCNTVYNYKSEVIYNGKSLVKKIKAFFITKKSMASTYMIINKERFNLLAKIRWYLLYGNRPKVKPTNATLPYRVEDCSSNIQDKITKINIYSQENSFVRKPVFDFQYVNSEKSSNIEVFRVGDKRDERVYLVKGLKKQKLLFFDSVD</sequence>
<dbReference type="GO" id="GO:0016740">
    <property type="term" value="F:transferase activity"/>
    <property type="evidence" value="ECO:0007669"/>
    <property type="project" value="UniProtKB-KW"/>
</dbReference>
<dbReference type="AlphaFoldDB" id="A0A7H9ATA7"/>
<feature type="domain" description="BioF2-like acetyltransferase" evidence="1">
    <location>
        <begin position="105"/>
        <end position="253"/>
    </location>
</feature>